<protein>
    <recommendedName>
        <fullName evidence="2">CAAX prenyl protease 2/Lysostaphin resistance protein A-like domain-containing protein</fullName>
    </recommendedName>
</protein>
<feature type="transmembrane region" description="Helical" evidence="1">
    <location>
        <begin position="172"/>
        <end position="201"/>
    </location>
</feature>
<organism evidence="3 4">
    <name type="scientific">Streptomonospora alba</name>
    <dbReference type="NCBI Taxonomy" id="183763"/>
    <lineage>
        <taxon>Bacteria</taxon>
        <taxon>Bacillati</taxon>
        <taxon>Actinomycetota</taxon>
        <taxon>Actinomycetes</taxon>
        <taxon>Streptosporangiales</taxon>
        <taxon>Nocardiopsidaceae</taxon>
        <taxon>Streptomonospora</taxon>
    </lineage>
</organism>
<dbReference type="InterPro" id="IPR003675">
    <property type="entry name" value="Rce1/LyrA-like_dom"/>
</dbReference>
<reference evidence="4" key="1">
    <citation type="journal article" date="2015" name="Chem. Biol.">
        <title>Structure, bioactivity, and resistance mechanism of streptomonomicin, an unusual lasso Peptide from an understudied halophilic actinomycete.</title>
        <authorList>
            <person name="Metelev M."/>
            <person name="Tietz J.I."/>
            <person name="Melby J.O."/>
            <person name="Blair P.M."/>
            <person name="Zhu L."/>
            <person name="Livnat I."/>
            <person name="Severinov K."/>
            <person name="Mitchell D.A."/>
        </authorList>
    </citation>
    <scope>NUCLEOTIDE SEQUENCE [LARGE SCALE GENOMIC DNA]</scope>
    <source>
        <strain evidence="4">YIM 90003</strain>
    </source>
</reference>
<keyword evidence="1" id="KW-1133">Transmembrane helix</keyword>
<comment type="caution">
    <text evidence="3">The sequence shown here is derived from an EMBL/GenBank/DDBJ whole genome shotgun (WGS) entry which is preliminary data.</text>
</comment>
<proteinExistence type="predicted"/>
<dbReference type="STRING" id="183763.LP52_07890"/>
<keyword evidence="1" id="KW-0812">Transmembrane</keyword>
<evidence type="ECO:0000259" key="2">
    <source>
        <dbReference type="Pfam" id="PF02517"/>
    </source>
</evidence>
<gene>
    <name evidence="3" type="ORF">LP52_07890</name>
</gene>
<feature type="transmembrane region" description="Helical" evidence="1">
    <location>
        <begin position="56"/>
        <end position="81"/>
    </location>
</feature>
<evidence type="ECO:0000313" key="4">
    <source>
        <dbReference type="Proteomes" id="UP000031675"/>
    </source>
</evidence>
<keyword evidence="4" id="KW-1185">Reference proteome</keyword>
<dbReference type="Pfam" id="PF02517">
    <property type="entry name" value="Rce1-like"/>
    <property type="match status" value="1"/>
</dbReference>
<dbReference type="Proteomes" id="UP000031675">
    <property type="component" value="Unassembled WGS sequence"/>
</dbReference>
<feature type="transmembrane region" description="Helical" evidence="1">
    <location>
        <begin position="12"/>
        <end position="35"/>
    </location>
</feature>
<dbReference type="GO" id="GO:0004175">
    <property type="term" value="F:endopeptidase activity"/>
    <property type="evidence" value="ECO:0007669"/>
    <property type="project" value="UniProtKB-ARBA"/>
</dbReference>
<name>A0A0C2JR47_9ACTN</name>
<feature type="transmembrane region" description="Helical" evidence="1">
    <location>
        <begin position="213"/>
        <end position="237"/>
    </location>
</feature>
<dbReference type="GO" id="GO:0080120">
    <property type="term" value="P:CAAX-box protein maturation"/>
    <property type="evidence" value="ECO:0007669"/>
    <property type="project" value="UniProtKB-ARBA"/>
</dbReference>
<evidence type="ECO:0000313" key="3">
    <source>
        <dbReference type="EMBL" id="KIH99292.1"/>
    </source>
</evidence>
<keyword evidence="1" id="KW-0472">Membrane</keyword>
<feature type="transmembrane region" description="Helical" evidence="1">
    <location>
        <begin position="93"/>
        <end position="111"/>
    </location>
</feature>
<accession>A0A0C2JR47</accession>
<evidence type="ECO:0000256" key="1">
    <source>
        <dbReference type="SAM" id="Phobius"/>
    </source>
</evidence>
<dbReference type="EMBL" id="JROO01000013">
    <property type="protein sequence ID" value="KIH99292.1"/>
    <property type="molecule type" value="Genomic_DNA"/>
</dbReference>
<dbReference type="AlphaFoldDB" id="A0A0C2JR47"/>
<feature type="domain" description="CAAX prenyl protease 2/Lysostaphin resistance protein A-like" evidence="2">
    <location>
        <begin position="154"/>
        <end position="237"/>
    </location>
</feature>
<sequence>MPVLWTESVPQFGLVAGALAFLLVAYAAAGEPLLGWRAFARLRRTRESDPGALLRFYRLAIGVHLGWAVVIALIVLLAPGVEPAHLGLRAPVAWLPLLAAVVGFAVALIILRLMTRERASAGAPAGNMPLPPIADPGQALTVLAPRGSRERSTAAALAVTAGVSEELLYRGLLVAFGVALGLPVWAAAAAACLLFALAHLYQGWWGLVGPGLLGALFMVVYLGTGSLLIPIAAHVVLELRSLLLSGSGRRHRARAL</sequence>